<accession>A0A6P4Y0E4</accession>
<dbReference type="AlphaFoldDB" id="A0A6P4Y0E4"/>
<feature type="region of interest" description="Disordered" evidence="3">
    <location>
        <begin position="487"/>
        <end position="531"/>
    </location>
</feature>
<feature type="region of interest" description="Disordered" evidence="3">
    <location>
        <begin position="606"/>
        <end position="634"/>
    </location>
</feature>
<evidence type="ECO:0000313" key="5">
    <source>
        <dbReference type="Proteomes" id="UP000515135"/>
    </source>
</evidence>
<evidence type="ECO:0000256" key="2">
    <source>
        <dbReference type="ARBA" id="ARBA00022737"/>
    </source>
</evidence>
<feature type="compositionally biased region" description="Low complexity" evidence="3">
    <location>
        <begin position="495"/>
        <end position="509"/>
    </location>
</feature>
<dbReference type="InterPro" id="IPR032675">
    <property type="entry name" value="LRR_dom_sf"/>
</dbReference>
<evidence type="ECO:0000256" key="3">
    <source>
        <dbReference type="SAM" id="MobiDB-lite"/>
    </source>
</evidence>
<keyword evidence="5" id="KW-1185">Reference proteome</keyword>
<dbReference type="PROSITE" id="PS51450">
    <property type="entry name" value="LRR"/>
    <property type="match status" value="1"/>
</dbReference>
<dbReference type="SUPFAM" id="SSF52058">
    <property type="entry name" value="L domain-like"/>
    <property type="match status" value="1"/>
</dbReference>
<keyword evidence="4" id="KW-1133">Transmembrane helix</keyword>
<dbReference type="Proteomes" id="UP000515135">
    <property type="component" value="Unplaced"/>
</dbReference>
<feature type="transmembrane region" description="Helical" evidence="4">
    <location>
        <begin position="539"/>
        <end position="568"/>
    </location>
</feature>
<dbReference type="OrthoDB" id="10102795at2759"/>
<dbReference type="PANTHER" id="PTHR24366">
    <property type="entry name" value="IG(IMMUNOGLOBULIN) AND LRR(LEUCINE RICH REPEAT) DOMAINS"/>
    <property type="match status" value="1"/>
</dbReference>
<dbReference type="GeneID" id="109463705"/>
<dbReference type="Pfam" id="PF00560">
    <property type="entry name" value="LRR_1"/>
    <property type="match status" value="1"/>
</dbReference>
<evidence type="ECO:0000313" key="6">
    <source>
        <dbReference type="RefSeq" id="XP_019616114.1"/>
    </source>
</evidence>
<feature type="compositionally biased region" description="Polar residues" evidence="3">
    <location>
        <begin position="510"/>
        <end position="523"/>
    </location>
</feature>
<dbReference type="PANTHER" id="PTHR24366:SF170">
    <property type="entry name" value="RE50361P"/>
    <property type="match status" value="1"/>
</dbReference>
<keyword evidence="2" id="KW-0677">Repeat</keyword>
<keyword evidence="4" id="KW-0812">Transmembrane</keyword>
<organism evidence="5 6">
    <name type="scientific">Branchiostoma belcheri</name>
    <name type="common">Amphioxus</name>
    <dbReference type="NCBI Taxonomy" id="7741"/>
    <lineage>
        <taxon>Eukaryota</taxon>
        <taxon>Metazoa</taxon>
        <taxon>Chordata</taxon>
        <taxon>Cephalochordata</taxon>
        <taxon>Leptocardii</taxon>
        <taxon>Amphioxiformes</taxon>
        <taxon>Branchiostomatidae</taxon>
        <taxon>Branchiostoma</taxon>
    </lineage>
</organism>
<dbReference type="InterPro" id="IPR003591">
    <property type="entry name" value="Leu-rich_rpt_typical-subtyp"/>
</dbReference>
<feature type="region of interest" description="Disordered" evidence="3">
    <location>
        <begin position="723"/>
        <end position="760"/>
    </location>
</feature>
<feature type="compositionally biased region" description="Polar residues" evidence="3">
    <location>
        <begin position="84"/>
        <end position="97"/>
    </location>
</feature>
<dbReference type="RefSeq" id="XP_019616114.1">
    <property type="nucleotide sequence ID" value="XM_019760555.1"/>
</dbReference>
<feature type="region of interest" description="Disordered" evidence="3">
    <location>
        <begin position="1"/>
        <end position="98"/>
    </location>
</feature>
<proteinExistence type="predicted"/>
<dbReference type="InterPro" id="IPR001611">
    <property type="entry name" value="Leu-rich_rpt"/>
</dbReference>
<sequence>MATNAEKVRLTRSVADLAWERSHPPPTVGPGGNQGYPDPPPTVVSGGNQGYPDPPPTVGPGGNQGYPDPPPTVGSGGNQGRKLGQQQQHANTSQPTSLCLPDRAVVGVRGFASGILSKLRPPKKNQITELSLLECGITDLEQDTFSAFPRLNHLYLDHNNLTHVKRTWFDGLMFHRSLITLSLSHNHISNIDPKCFQNITLLGELLLDGNSLQNIQPFWFHGLRNLARLSLKSNSIESIHPQAFESLSWLRKLDLRGNALTCLPSNSMKALRQRLTHIQVSRNRMPPHDDIDPVPSVMTWHVDYRLQNYRPGPDISVRVDKELFCIIERYGKRDSVHIGIYKLSSIDVSPNPACGREIAETVVGRYELPFVMISVNSDADKAHNVTHWCRHAWGDPGSVRVAVGRNLTLKIVPLAAGESNTPQIVAVVLSDVTAGVDRSRTSGESYNNRSIGATGHEGKKNVTCFLKAQDKMHRHVFPAPASGTSSGLVCEGKTTETQTTEELQTHTTTKVSLDQTNPYTTPAGTAPVQREERPLPGGVGIVTILTAVLAVLLAGVVLIALLLAACIIRKRCGSRDHQAGQAQGPSLAVVSASHWMISGANSRAVGVSQDTTSPVTAAGTAGQDSQSSAGDDPQYSRIPDEYFNYYNTRPWVQHPYWEIPDDYNDYYNTRPEVQHTYSEIPDRYFDYENTRRHSLPTTSSSHDDEDDDDTVRFYAAGAEVALPSSARQGGRHPGYGTAPPTAAARNTEYRTARQRQARVRQYGTLPRTRSDPRIPVRRRLTHVRPYGTLPRTRSDPRIPVRQKLAHVRQYGVSTAGRYRARDLASIGKYGRPQDRDQVRTLYRNLAVHTLAARQRANVRNFAV</sequence>
<reference evidence="6" key="1">
    <citation type="submission" date="2025-08" db="UniProtKB">
        <authorList>
            <consortium name="RefSeq"/>
        </authorList>
    </citation>
    <scope>IDENTIFICATION</scope>
    <source>
        <tissue evidence="6">Gonad</tissue>
    </source>
</reference>
<keyword evidence="4" id="KW-0472">Membrane</keyword>
<dbReference type="Gene3D" id="3.80.10.10">
    <property type="entry name" value="Ribonuclease Inhibitor"/>
    <property type="match status" value="1"/>
</dbReference>
<name>A0A6P4Y0E4_BRABE</name>
<dbReference type="Pfam" id="PF13855">
    <property type="entry name" value="LRR_8"/>
    <property type="match status" value="2"/>
</dbReference>
<dbReference type="SMART" id="SM00369">
    <property type="entry name" value="LRR_TYP"/>
    <property type="match status" value="5"/>
</dbReference>
<protein>
    <submittedName>
        <fullName evidence="6">Uncharacterized protein LOC109463705</fullName>
    </submittedName>
</protein>
<evidence type="ECO:0000256" key="1">
    <source>
        <dbReference type="ARBA" id="ARBA00022614"/>
    </source>
</evidence>
<keyword evidence="1" id="KW-0433">Leucine-rich repeat</keyword>
<dbReference type="KEGG" id="bbel:109463705"/>
<gene>
    <name evidence="6" type="primary">LOC109463705</name>
</gene>
<evidence type="ECO:0000256" key="4">
    <source>
        <dbReference type="SAM" id="Phobius"/>
    </source>
</evidence>